<evidence type="ECO:0000313" key="2">
    <source>
        <dbReference type="EMBL" id="KKN81294.1"/>
    </source>
</evidence>
<name>A0A0F9TPR8_9ZZZZ</name>
<evidence type="ECO:0000256" key="1">
    <source>
        <dbReference type="SAM" id="MobiDB-lite"/>
    </source>
</evidence>
<reference evidence="2" key="1">
    <citation type="journal article" date="2015" name="Nature">
        <title>Complex archaea that bridge the gap between prokaryotes and eukaryotes.</title>
        <authorList>
            <person name="Spang A."/>
            <person name="Saw J.H."/>
            <person name="Jorgensen S.L."/>
            <person name="Zaremba-Niedzwiedzka K."/>
            <person name="Martijn J."/>
            <person name="Lind A.E."/>
            <person name="van Eijk R."/>
            <person name="Schleper C."/>
            <person name="Guy L."/>
            <person name="Ettema T.J."/>
        </authorList>
    </citation>
    <scope>NUCLEOTIDE SEQUENCE</scope>
</reference>
<feature type="region of interest" description="Disordered" evidence="1">
    <location>
        <begin position="207"/>
        <end position="226"/>
    </location>
</feature>
<gene>
    <name evidence="2" type="ORF">LCGC14_0321310</name>
</gene>
<proteinExistence type="predicted"/>
<comment type="caution">
    <text evidence="2">The sequence shown here is derived from an EMBL/GenBank/DDBJ whole genome shotgun (WGS) entry which is preliminary data.</text>
</comment>
<accession>A0A0F9TPR8</accession>
<dbReference type="AlphaFoldDB" id="A0A0F9TPR8"/>
<protein>
    <submittedName>
        <fullName evidence="2">Uncharacterized protein</fullName>
    </submittedName>
</protein>
<feature type="compositionally biased region" description="Basic and acidic residues" evidence="1">
    <location>
        <begin position="207"/>
        <end position="219"/>
    </location>
</feature>
<sequence length="226" mass="24558">MSILIPAVNQARLVAMRQTCRGHLHTIIQACHYYAQNKQVHRSGSALGALPSAAVTSTNWADIETGNPASLWLLIQHGFAARELFLCPEAEARARADSLDDDATSFTYSNNISTLSYSYISMVGEFGQKTSYFEEITTSLVIVADDNPRFDFDGAMLSPFPTDDAISPNSLNHNEQGQNAARLDGSATWLDEANAAGEGDDIYAADRAADDSKKERSDIDDAFCVP</sequence>
<organism evidence="2">
    <name type="scientific">marine sediment metagenome</name>
    <dbReference type="NCBI Taxonomy" id="412755"/>
    <lineage>
        <taxon>unclassified sequences</taxon>
        <taxon>metagenomes</taxon>
        <taxon>ecological metagenomes</taxon>
    </lineage>
</organism>
<dbReference type="EMBL" id="LAZR01000217">
    <property type="protein sequence ID" value="KKN81294.1"/>
    <property type="molecule type" value="Genomic_DNA"/>
</dbReference>